<dbReference type="GO" id="GO:0009103">
    <property type="term" value="P:lipopolysaccharide biosynthetic process"/>
    <property type="evidence" value="ECO:0007669"/>
    <property type="project" value="UniProtKB-ARBA"/>
</dbReference>
<dbReference type="InterPro" id="IPR038731">
    <property type="entry name" value="RgtA/B/C-like"/>
</dbReference>
<reference evidence="10 11" key="1">
    <citation type="submission" date="2015-02" db="EMBL/GenBank/DDBJ databases">
        <title>Nostoc linckia genome annotation.</title>
        <authorList>
            <person name="Zhou Z."/>
        </authorList>
    </citation>
    <scope>NUCLEOTIDE SEQUENCE [LARGE SCALE GENOMIC DNA]</scope>
    <source>
        <strain evidence="11">z8</strain>
    </source>
</reference>
<feature type="transmembrane region" description="Helical" evidence="8">
    <location>
        <begin position="332"/>
        <end position="350"/>
    </location>
</feature>
<keyword evidence="5 8" id="KW-0812">Transmembrane</keyword>
<name>A0A9Q5ZCZ8_NOSLI</name>
<feature type="transmembrane region" description="Helical" evidence="8">
    <location>
        <begin position="183"/>
        <end position="206"/>
    </location>
</feature>
<keyword evidence="2" id="KW-1003">Cell membrane</keyword>
<keyword evidence="6 8" id="KW-1133">Transmembrane helix</keyword>
<gene>
    <name evidence="10" type="ORF">VF08_12515</name>
</gene>
<feature type="transmembrane region" description="Helical" evidence="8">
    <location>
        <begin position="362"/>
        <end position="384"/>
    </location>
</feature>
<evidence type="ECO:0000256" key="8">
    <source>
        <dbReference type="SAM" id="Phobius"/>
    </source>
</evidence>
<feature type="domain" description="Glycosyltransferase RgtA/B/C/D-like" evidence="9">
    <location>
        <begin position="79"/>
        <end position="235"/>
    </location>
</feature>
<dbReference type="InterPro" id="IPR050297">
    <property type="entry name" value="LipidA_mod_glycosyltrf_83"/>
</dbReference>
<dbReference type="PANTHER" id="PTHR33908">
    <property type="entry name" value="MANNOSYLTRANSFERASE YKCB-RELATED"/>
    <property type="match status" value="1"/>
</dbReference>
<dbReference type="AlphaFoldDB" id="A0A9Q5ZCZ8"/>
<evidence type="ECO:0000313" key="11">
    <source>
        <dbReference type="Proteomes" id="UP000222310"/>
    </source>
</evidence>
<feature type="transmembrane region" description="Helical" evidence="8">
    <location>
        <begin position="152"/>
        <end position="171"/>
    </location>
</feature>
<evidence type="ECO:0000256" key="3">
    <source>
        <dbReference type="ARBA" id="ARBA00022676"/>
    </source>
</evidence>
<dbReference type="Proteomes" id="UP000222310">
    <property type="component" value="Unassembled WGS sequence"/>
</dbReference>
<keyword evidence="3" id="KW-0328">Glycosyltransferase</keyword>
<organism evidence="10 11">
    <name type="scientific">Nostoc linckia z8</name>
    <dbReference type="NCBI Taxonomy" id="1628746"/>
    <lineage>
        <taxon>Bacteria</taxon>
        <taxon>Bacillati</taxon>
        <taxon>Cyanobacteriota</taxon>
        <taxon>Cyanophyceae</taxon>
        <taxon>Nostocales</taxon>
        <taxon>Nostocaceae</taxon>
        <taxon>Nostoc</taxon>
    </lineage>
</organism>
<keyword evidence="4" id="KW-0808">Transferase</keyword>
<accession>A0A9Q5ZCZ8</accession>
<protein>
    <recommendedName>
        <fullName evidence="9">Glycosyltransferase RgtA/B/C/D-like domain-containing protein</fullName>
    </recommendedName>
</protein>
<evidence type="ECO:0000256" key="4">
    <source>
        <dbReference type="ARBA" id="ARBA00022679"/>
    </source>
</evidence>
<evidence type="ECO:0000259" key="9">
    <source>
        <dbReference type="Pfam" id="PF13231"/>
    </source>
</evidence>
<dbReference type="GO" id="GO:0016763">
    <property type="term" value="F:pentosyltransferase activity"/>
    <property type="evidence" value="ECO:0007669"/>
    <property type="project" value="TreeGrafter"/>
</dbReference>
<dbReference type="EMBL" id="LAHD01000029">
    <property type="protein sequence ID" value="PHK04070.1"/>
    <property type="molecule type" value="Genomic_DNA"/>
</dbReference>
<comment type="caution">
    <text evidence="10">The sequence shown here is derived from an EMBL/GenBank/DDBJ whole genome shotgun (WGS) entry which is preliminary data.</text>
</comment>
<evidence type="ECO:0000256" key="1">
    <source>
        <dbReference type="ARBA" id="ARBA00004651"/>
    </source>
</evidence>
<feature type="transmembrane region" description="Helical" evidence="8">
    <location>
        <begin position="128"/>
        <end position="145"/>
    </location>
</feature>
<feature type="transmembrane region" description="Helical" evidence="8">
    <location>
        <begin position="12"/>
        <end position="30"/>
    </location>
</feature>
<evidence type="ECO:0000256" key="5">
    <source>
        <dbReference type="ARBA" id="ARBA00022692"/>
    </source>
</evidence>
<feature type="transmembrane region" description="Helical" evidence="8">
    <location>
        <begin position="273"/>
        <end position="296"/>
    </location>
</feature>
<feature type="transmembrane region" description="Helical" evidence="8">
    <location>
        <begin position="102"/>
        <end position="122"/>
    </location>
</feature>
<keyword evidence="7 8" id="KW-0472">Membrane</keyword>
<sequence>MHNKQNKNRLQNSPLLFLLTLAIAIRIYNINSPIIGIHSWRQSDTAAMARNFYENNFNLFYPQIDWGGNSPGYCETEFPIYSFIVALIYKIFGGVSEFWGRYFSILCFLVALYFLYQLIVKILDQKTASWSCLFFVILPLNVYYSRTFQPESMLLMCSVIGIYYFINWLDFEKQQDLILSGSFVALACLIKVLPIIYLGIPIFYLAWTKYNIRVFSQISLWIYSILILMSVAAWYYHAHQLFLEYGNTFGFWSGSTNRYNYNIVLSWRFWTEIFFRTVVRHFAIFGFPIFLLGLFITRKTRQEYVLDIWLISVILTWVLVPITSLVHEYYQLQFMLPAVIFMGKACSYYLEQAAGQFNYKKAILGCLCLTVAAGSVIYTVDYMFKERTDKSAVFQLAQQVKANTKSESLIIATTASDPTLLYLSHRKGWLINHNDVTEEFILSKAKLGAKYLVGSFNFIESYNLFVDDNQKQKVQTFLKKYPNVLKDGKNFIAELP</sequence>
<evidence type="ECO:0000256" key="6">
    <source>
        <dbReference type="ARBA" id="ARBA00022989"/>
    </source>
</evidence>
<feature type="transmembrane region" description="Helical" evidence="8">
    <location>
        <begin position="218"/>
        <end position="236"/>
    </location>
</feature>
<evidence type="ECO:0000313" key="10">
    <source>
        <dbReference type="EMBL" id="PHK04070.1"/>
    </source>
</evidence>
<dbReference type="GO" id="GO:0005886">
    <property type="term" value="C:plasma membrane"/>
    <property type="evidence" value="ECO:0007669"/>
    <property type="project" value="UniProtKB-SubCell"/>
</dbReference>
<dbReference type="Pfam" id="PF13231">
    <property type="entry name" value="PMT_2"/>
    <property type="match status" value="1"/>
</dbReference>
<dbReference type="PANTHER" id="PTHR33908:SF11">
    <property type="entry name" value="MEMBRANE PROTEIN"/>
    <property type="match status" value="1"/>
</dbReference>
<proteinExistence type="predicted"/>
<feature type="transmembrane region" description="Helical" evidence="8">
    <location>
        <begin position="308"/>
        <end position="326"/>
    </location>
</feature>
<comment type="subcellular location">
    <subcellularLocation>
        <location evidence="1">Cell membrane</location>
        <topology evidence="1">Multi-pass membrane protein</topology>
    </subcellularLocation>
</comment>
<evidence type="ECO:0000256" key="2">
    <source>
        <dbReference type="ARBA" id="ARBA00022475"/>
    </source>
</evidence>
<evidence type="ECO:0000256" key="7">
    <source>
        <dbReference type="ARBA" id="ARBA00023136"/>
    </source>
</evidence>